<reference evidence="2 3" key="1">
    <citation type="submission" date="2019-07" db="EMBL/GenBank/DDBJ databases">
        <authorList>
            <person name="Zhao L.H."/>
        </authorList>
    </citation>
    <scope>NUCLEOTIDE SEQUENCE [LARGE SCALE GENOMIC DNA]</scope>
    <source>
        <strain evidence="2 3">Co35</strain>
    </source>
</reference>
<keyword evidence="1" id="KW-1133">Transmembrane helix</keyword>
<gene>
    <name evidence="2" type="ORF">FNM00_00665</name>
</gene>
<accession>A0A554SP51</accession>
<comment type="caution">
    <text evidence="2">The sequence shown here is derived from an EMBL/GenBank/DDBJ whole genome shotgun (WGS) entry which is preliminary data.</text>
</comment>
<name>A0A554SP51_9ACTN</name>
<protein>
    <submittedName>
        <fullName evidence="2">Uncharacterized protein</fullName>
    </submittedName>
</protein>
<evidence type="ECO:0000313" key="2">
    <source>
        <dbReference type="EMBL" id="TSD68143.1"/>
    </source>
</evidence>
<dbReference type="EMBL" id="VLNT01000001">
    <property type="protein sequence ID" value="TSD68143.1"/>
    <property type="molecule type" value="Genomic_DNA"/>
</dbReference>
<proteinExistence type="predicted"/>
<keyword evidence="1" id="KW-0812">Transmembrane</keyword>
<feature type="transmembrane region" description="Helical" evidence="1">
    <location>
        <begin position="90"/>
        <end position="113"/>
    </location>
</feature>
<evidence type="ECO:0000256" key="1">
    <source>
        <dbReference type="SAM" id="Phobius"/>
    </source>
</evidence>
<dbReference type="Proteomes" id="UP000316988">
    <property type="component" value="Unassembled WGS sequence"/>
</dbReference>
<sequence>MTEPPSTSEVSRRLDRIEQLLKDLPNQAMVSEMLRSRDTLLTTVTDDLRDLTKALAEERVERMQADREERQSRHEAFAALERKAQVSRQIAIGAIGLGVTILLGVLGLVVPVISGGGA</sequence>
<dbReference type="AlphaFoldDB" id="A0A554SP51"/>
<keyword evidence="1" id="KW-0472">Membrane</keyword>
<keyword evidence="3" id="KW-1185">Reference proteome</keyword>
<organism evidence="2 3">
    <name type="scientific">Aeromicrobium piscarium</name>
    <dbReference type="NCBI Taxonomy" id="2590901"/>
    <lineage>
        <taxon>Bacteria</taxon>
        <taxon>Bacillati</taxon>
        <taxon>Actinomycetota</taxon>
        <taxon>Actinomycetes</taxon>
        <taxon>Propionibacteriales</taxon>
        <taxon>Nocardioidaceae</taxon>
        <taxon>Aeromicrobium</taxon>
    </lineage>
</organism>
<dbReference type="RefSeq" id="WP_143911091.1">
    <property type="nucleotide sequence ID" value="NZ_VLNT01000001.1"/>
</dbReference>
<evidence type="ECO:0000313" key="3">
    <source>
        <dbReference type="Proteomes" id="UP000316988"/>
    </source>
</evidence>